<dbReference type="InterPro" id="IPR029055">
    <property type="entry name" value="Ntn_hydrolases_N"/>
</dbReference>
<comment type="similarity">
    <text evidence="1">Belongs to the gamma-glutamyltransferase family.</text>
</comment>
<dbReference type="Pfam" id="PF01019">
    <property type="entry name" value="G_glu_transpept"/>
    <property type="match status" value="2"/>
</dbReference>
<dbReference type="InterPro" id="IPR051792">
    <property type="entry name" value="GGT_bact"/>
</dbReference>
<dbReference type="GO" id="GO:0103068">
    <property type="term" value="F:leukotriene C4 gamma-glutamyl transferase activity"/>
    <property type="evidence" value="ECO:0007669"/>
    <property type="project" value="UniProtKB-EC"/>
</dbReference>
<protein>
    <submittedName>
        <fullName evidence="5">Gamma-glutamyltranspeptidase</fullName>
        <ecNumber evidence="5">2.3.2.2</ecNumber>
    </submittedName>
</protein>
<evidence type="ECO:0000256" key="4">
    <source>
        <dbReference type="ARBA" id="ARBA00023145"/>
    </source>
</evidence>
<accession>V4RKI3</accession>
<dbReference type="Gene3D" id="3.60.20.40">
    <property type="match status" value="1"/>
</dbReference>
<dbReference type="GO" id="GO:0016787">
    <property type="term" value="F:hydrolase activity"/>
    <property type="evidence" value="ECO:0007669"/>
    <property type="project" value="UniProtKB-KW"/>
</dbReference>
<keyword evidence="5" id="KW-0012">Acyltransferase</keyword>
<dbReference type="Proteomes" id="UP000017819">
    <property type="component" value="Unassembled WGS sequence"/>
</dbReference>
<dbReference type="PANTHER" id="PTHR43199">
    <property type="entry name" value="GLUTATHIONE HYDROLASE"/>
    <property type="match status" value="1"/>
</dbReference>
<keyword evidence="3" id="KW-0378">Hydrolase</keyword>
<proteinExistence type="inferred from homology"/>
<evidence type="ECO:0000313" key="6">
    <source>
        <dbReference type="Proteomes" id="UP000017819"/>
    </source>
</evidence>
<evidence type="ECO:0000313" key="5">
    <source>
        <dbReference type="EMBL" id="ESR23770.1"/>
    </source>
</evidence>
<dbReference type="OrthoDB" id="9781342at2"/>
<comment type="caution">
    <text evidence="5">The sequence shown here is derived from an EMBL/GenBank/DDBJ whole genome shotgun (WGS) entry which is preliminary data.</text>
</comment>
<evidence type="ECO:0000256" key="2">
    <source>
        <dbReference type="ARBA" id="ARBA00022679"/>
    </source>
</evidence>
<dbReference type="PANTHER" id="PTHR43199:SF1">
    <property type="entry name" value="GLUTATHIONE HYDROLASE PROENZYME"/>
    <property type="match status" value="1"/>
</dbReference>
<keyword evidence="6" id="KW-1185">Reference proteome</keyword>
<name>V4RKI3_9HYPH</name>
<dbReference type="eggNOG" id="COG0405">
    <property type="taxonomic scope" value="Bacteria"/>
</dbReference>
<organism evidence="5 6">
    <name type="scientific">Lutibaculum baratangense AMV1</name>
    <dbReference type="NCBI Taxonomy" id="631454"/>
    <lineage>
        <taxon>Bacteria</taxon>
        <taxon>Pseudomonadati</taxon>
        <taxon>Pseudomonadota</taxon>
        <taxon>Alphaproteobacteria</taxon>
        <taxon>Hyphomicrobiales</taxon>
        <taxon>Tepidamorphaceae</taxon>
        <taxon>Lutibaculum</taxon>
    </lineage>
</organism>
<dbReference type="AlphaFoldDB" id="V4RKI3"/>
<evidence type="ECO:0000256" key="3">
    <source>
        <dbReference type="ARBA" id="ARBA00022801"/>
    </source>
</evidence>
<dbReference type="SUPFAM" id="SSF56235">
    <property type="entry name" value="N-terminal nucleophile aminohydrolases (Ntn hydrolases)"/>
    <property type="match status" value="1"/>
</dbReference>
<keyword evidence="2 5" id="KW-0808">Transferase</keyword>
<gene>
    <name evidence="5" type="ORF">N177_3000</name>
</gene>
<keyword evidence="4" id="KW-0865">Zymogen</keyword>
<sequence>MMQTWTIHRGEVSSEHGLVAAQNMEAATAGAEVLAAGGNATDAAVVTALVLATVEPWLSGIGGGGFLLHADGGTGAVEALDFNVRAPAALDPEDYPLAGGKDGDWFDWPAVEGDRNISGYSSICIPGTIDGLAQALDRHGTISWGEACEPAIRFAERGMVIDWFSSLCIAIEARGLKRFPASAGLFLANGEPPLSAGAGESHLPMPGQAALLSRLQEHGARDFYEGETAEILVRELRDGGSTASLDDLASYSARWDTALYGTYRGRDVAVMPGLSGGPSLLRALEMMEKGWQPGETPDADAALAYASACRASYRERLNQMGHAGAGGDCTSHLSVVDRDGNMVALTNTLLSRFGSKVVLPQSGILMNNGMMWFDPRRNMPNSISPAAQPLANMCPAILMEEGRPQVALGAAGGRMIFPTVLQILSYVIDFGMSLEEAFLTPRLDASSPTIKVNRDAPPDFGARIAQEFPVELVADTLYPVNFAVPSAVRRDGTSGLNSGMAHQTNPWAGVAIGAPADG</sequence>
<dbReference type="InterPro" id="IPR043137">
    <property type="entry name" value="GGT_ssub_C"/>
</dbReference>
<reference evidence="5 6" key="1">
    <citation type="journal article" date="2014" name="Genome Announc.">
        <title>Draft Genome Sequence of Lutibaculum baratangense Strain AMV1T, Isolated from a Mud Volcano in Andamans, India.</title>
        <authorList>
            <person name="Singh A."/>
            <person name="Sreenivas A."/>
            <person name="Sathyanarayana Reddy G."/>
            <person name="Pinnaka A.K."/>
            <person name="Shivaji S."/>
        </authorList>
    </citation>
    <scope>NUCLEOTIDE SEQUENCE [LARGE SCALE GENOMIC DNA]</scope>
    <source>
        <strain evidence="5 6">AMV1</strain>
    </source>
</reference>
<dbReference type="EMBL" id="AWXZ01000038">
    <property type="protein sequence ID" value="ESR23770.1"/>
    <property type="molecule type" value="Genomic_DNA"/>
</dbReference>
<evidence type="ECO:0000256" key="1">
    <source>
        <dbReference type="ARBA" id="ARBA00009381"/>
    </source>
</evidence>
<dbReference type="STRING" id="631454.N177_3000"/>
<dbReference type="PRINTS" id="PR01210">
    <property type="entry name" value="GGTRANSPTASE"/>
</dbReference>
<dbReference type="EC" id="2.3.2.2" evidence="5"/>
<dbReference type="PATRIC" id="fig|631454.5.peg.2964"/>